<evidence type="ECO:0000313" key="6">
    <source>
        <dbReference type="EMBL" id="MDC7684669.1"/>
    </source>
</evidence>
<sequence length="1216" mass="133867">MKNVQGRYSRYLLAGSALSVLATLTMGGNAFAQQDSGQKADNIQEVVVVGVRASQQSAIDRKKRAKTATDSIVADDVGSFPDRNINEALSRVAGVGITRGETGEGESISLRGNTADLTRVELDGMSTAPSGADLAINVPGGRAADLRELPADLIKSVDVVKGATADQTEGGLGGTVSIQTRTGLDFKKPYLQLRLGSERNSLNQKWAPDIGIVASRKFFGGRLGVTGNLSYRKVMNESHQTSMDNFDQGYYRLADFDNSPEKTVQFNPATVGGSLANVPIASYDLVSGSGKFNTNTPLDVVTKSANAKTKADCDAAFPLYTEAELAVISTAVNSGVNRRDAQNVRIGERITCLNQWNDYTPGQVRDAIERQYEDRLSWDIRFDYRINDKLTAFVKYQQSNREMHQWRSNRSQGNIDINPTTRGDTPAWKNSYTLVNNTTFPLNSVDPIIAGDGYYLYNPNQISAWRGLDNTAGAVTTQNGFAVVGQAINVVPGSVTMDGKHHVTSLTLGRGEYLIDHILNTQTFDTSYLQTGANYKDGPLQIDFMASRTTSDHSRYDLRTSVRAYLYGAKMSATPDGSWKIDLPSNFNPNDISQYMPLLPATGATASQLAQYSDVVGLGWRPRITAGQEDQAKLDVTYRMDDFPILKRFKAGVQYRAIDTQVWRGAGFIPKAGVSVPTSDYQSNLRACENQPTTTAVNACVYGYVPNAMTATATTWMHGVHTMPRADLLSIIQQSIWDTHGAAFFPGYEGLESTEWNSLDLAKLISLTPATVNYNFDCVKVCKGSDGNLYAKPTDFSAETVTAAYYMFDFEQKLPFDMSFEGNFGVRGVFSSVTGSGYVSINSTRKNVNTGNVNLEWNETNGYNRVTTTTINKPVAVARSYADWLPSYNAALWAVPDKLVIRYNWAKTVSRPGVSYLFPAGACTIDERTETPADQGVSEVDQSCTTFGNPDLKPYTATKNNTAIEWYVNKDTYVSLAYYRQKVKIGKPLRIVLTDQRVFEGTDEVDPVTGRPLSDFQFTYGTYINQPGETQSGWELSTKTALTFLPWRFRYTGVDFNYSTNKSKGAAGFTDLITGKNLGSSGRPDYFANLAVWYDDGKTSARLSYQKRSNVLECMSNCGVDRRPSYAWPSTNPLSFAALPYNPGEAYYNQAYGYLDAKVSHKVNDNVEIFWEARNLTKQASVRVGTARGLEASPESAWNVQYAGRRFNVGIVYKMQ</sequence>
<evidence type="ECO:0000256" key="2">
    <source>
        <dbReference type="ARBA" id="ARBA00023136"/>
    </source>
</evidence>
<keyword evidence="7" id="KW-1185">Reference proteome</keyword>
<proteinExistence type="predicted"/>
<dbReference type="PANTHER" id="PTHR40980:SF4">
    <property type="entry name" value="TONB-DEPENDENT RECEPTOR-LIKE BETA-BARREL DOMAIN-CONTAINING PROTEIN"/>
    <property type="match status" value="1"/>
</dbReference>
<dbReference type="Pfam" id="PF07715">
    <property type="entry name" value="Plug"/>
    <property type="match status" value="1"/>
</dbReference>
<protein>
    <submittedName>
        <fullName evidence="6">TonB-dependent receptor</fullName>
    </submittedName>
</protein>
<evidence type="ECO:0000256" key="4">
    <source>
        <dbReference type="SAM" id="SignalP"/>
    </source>
</evidence>
<dbReference type="Gene3D" id="2.40.170.20">
    <property type="entry name" value="TonB-dependent receptor, beta-barrel domain"/>
    <property type="match status" value="1"/>
</dbReference>
<dbReference type="InterPro" id="IPR012910">
    <property type="entry name" value="Plug_dom"/>
</dbReference>
<evidence type="ECO:0000259" key="5">
    <source>
        <dbReference type="Pfam" id="PF07715"/>
    </source>
</evidence>
<dbReference type="RefSeq" id="WP_272749140.1">
    <property type="nucleotide sequence ID" value="NZ_JAQQKX010000014.1"/>
</dbReference>
<name>A0ABT5HXF3_9CAUL</name>
<reference evidence="6 7" key="1">
    <citation type="submission" date="2023-01" db="EMBL/GenBank/DDBJ databases">
        <title>Novel species of the genus Asticcacaulis isolated from rivers.</title>
        <authorList>
            <person name="Lu H."/>
        </authorList>
    </citation>
    <scope>NUCLEOTIDE SEQUENCE [LARGE SCALE GENOMIC DNA]</scope>
    <source>
        <strain evidence="6 7">BYS171W</strain>
    </source>
</reference>
<accession>A0ABT5HXF3</accession>
<organism evidence="6 7">
    <name type="scientific">Asticcacaulis aquaticus</name>
    <dbReference type="NCBI Taxonomy" id="2984212"/>
    <lineage>
        <taxon>Bacteria</taxon>
        <taxon>Pseudomonadati</taxon>
        <taxon>Pseudomonadota</taxon>
        <taxon>Alphaproteobacteria</taxon>
        <taxon>Caulobacterales</taxon>
        <taxon>Caulobacteraceae</taxon>
        <taxon>Asticcacaulis</taxon>
    </lineage>
</organism>
<dbReference type="Gene3D" id="2.170.130.10">
    <property type="entry name" value="TonB-dependent receptor, plug domain"/>
    <property type="match status" value="1"/>
</dbReference>
<evidence type="ECO:0000256" key="1">
    <source>
        <dbReference type="ARBA" id="ARBA00004442"/>
    </source>
</evidence>
<keyword evidence="4" id="KW-0732">Signal</keyword>
<dbReference type="SUPFAM" id="SSF56935">
    <property type="entry name" value="Porins"/>
    <property type="match status" value="1"/>
</dbReference>
<evidence type="ECO:0000256" key="3">
    <source>
        <dbReference type="ARBA" id="ARBA00023237"/>
    </source>
</evidence>
<dbReference type="PANTHER" id="PTHR40980">
    <property type="entry name" value="PLUG DOMAIN-CONTAINING PROTEIN"/>
    <property type="match status" value="1"/>
</dbReference>
<feature type="domain" description="TonB-dependent receptor plug" evidence="5">
    <location>
        <begin position="62"/>
        <end position="175"/>
    </location>
</feature>
<keyword evidence="2" id="KW-0472">Membrane</keyword>
<dbReference type="EMBL" id="JAQQKX010000014">
    <property type="protein sequence ID" value="MDC7684669.1"/>
    <property type="molecule type" value="Genomic_DNA"/>
</dbReference>
<dbReference type="InterPro" id="IPR036942">
    <property type="entry name" value="Beta-barrel_TonB_sf"/>
</dbReference>
<feature type="signal peptide" evidence="4">
    <location>
        <begin position="1"/>
        <end position="32"/>
    </location>
</feature>
<comment type="caution">
    <text evidence="6">The sequence shown here is derived from an EMBL/GenBank/DDBJ whole genome shotgun (WGS) entry which is preliminary data.</text>
</comment>
<comment type="subcellular location">
    <subcellularLocation>
        <location evidence="1">Cell outer membrane</location>
    </subcellularLocation>
</comment>
<dbReference type="InterPro" id="IPR010104">
    <property type="entry name" value="TonB_rcpt_bac"/>
</dbReference>
<feature type="chain" id="PRO_5045093201" evidence="4">
    <location>
        <begin position="33"/>
        <end position="1216"/>
    </location>
</feature>
<dbReference type="InterPro" id="IPR037066">
    <property type="entry name" value="Plug_dom_sf"/>
</dbReference>
<keyword evidence="3" id="KW-0998">Cell outer membrane</keyword>
<evidence type="ECO:0000313" key="7">
    <source>
        <dbReference type="Proteomes" id="UP001214854"/>
    </source>
</evidence>
<gene>
    <name evidence="6" type="ORF">PQU92_15390</name>
</gene>
<keyword evidence="6" id="KW-0675">Receptor</keyword>
<dbReference type="Proteomes" id="UP001214854">
    <property type="component" value="Unassembled WGS sequence"/>
</dbReference>
<dbReference type="NCBIfam" id="TIGR01782">
    <property type="entry name" value="TonB-Xanth-Caul"/>
    <property type="match status" value="1"/>
</dbReference>